<proteinExistence type="inferred from homology"/>
<evidence type="ECO:0000256" key="3">
    <source>
        <dbReference type="ARBA" id="ARBA00022448"/>
    </source>
</evidence>
<dbReference type="GO" id="GO:0008324">
    <property type="term" value="F:monoatomic cation transmembrane transporter activity"/>
    <property type="evidence" value="ECO:0007669"/>
    <property type="project" value="InterPro"/>
</dbReference>
<accession>A0A831UEM7</accession>
<feature type="transmembrane region" description="Helical" evidence="8">
    <location>
        <begin position="458"/>
        <end position="480"/>
    </location>
</feature>
<sequence>MIRLLIDNPLLLLFIVAAIGYPLGRIRIRGSSLGVAAVLFVGLGIGALHPELKLPEIVYVLGLALFVYTIGLSSGPAFVASLRQDGVRNNLLVLGVLVLAAVLTVAAQRFLALPATITVGLFAGSLTNTPALAGALETIKHLASPNMMEQLLAEPVVGYSIAYPMGVMGVVLAISLVQKLWRIDYGEEAARTRIAGAATEALRSGTIRVTWPEAGRQTVAELSRQQKWDVVFGRIKRGGEYLLTGPQARFQPGDLVLVVGTDAELQRVAEVLGEVSEEEITADRSEFDYRRIFVSNPRVAGRRLGSLKLFERFGATVTRVRRGDDDFLPHDDMVLELGDRVRVVTRRDRMGEVTALFGDSYRAVSEVDILTFSLGLALGLLLGIVPFPLPGGVTLKLGFAGGPLIVALILGTVGRTGGMVWSLPYSANMTLRQIGLVLFLAGIGTRAGYGFVSTLAKGGGLAIFAAGAVITCCAALATLWIGHRLLKIPMGILIGMVAGLQTQPAVLGYVLEQTGNDLPNIGYASVYPVATIGKILIVQVLLSLLM</sequence>
<dbReference type="InterPro" id="IPR036721">
    <property type="entry name" value="RCK_C_sf"/>
</dbReference>
<feature type="transmembrane region" description="Helical" evidence="8">
    <location>
        <begin position="395"/>
        <end position="413"/>
    </location>
</feature>
<evidence type="ECO:0000256" key="8">
    <source>
        <dbReference type="SAM" id="Phobius"/>
    </source>
</evidence>
<keyword evidence="7 8" id="KW-0472">Membrane</keyword>
<reference evidence="10" key="1">
    <citation type="journal article" date="2020" name="mSystems">
        <title>Genome- and Community-Level Interaction Insights into Carbon Utilization and Element Cycling Functions of Hydrothermarchaeota in Hydrothermal Sediment.</title>
        <authorList>
            <person name="Zhou Z."/>
            <person name="Liu Y."/>
            <person name="Xu W."/>
            <person name="Pan J."/>
            <person name="Luo Z.H."/>
            <person name="Li M."/>
        </authorList>
    </citation>
    <scope>NUCLEOTIDE SEQUENCE [LARGE SCALE GENOMIC DNA]</scope>
    <source>
        <strain evidence="10">SpSt-349</strain>
    </source>
</reference>
<evidence type="ECO:0000256" key="5">
    <source>
        <dbReference type="ARBA" id="ARBA00022692"/>
    </source>
</evidence>
<feature type="transmembrane region" description="Helical" evidence="8">
    <location>
        <begin position="434"/>
        <end position="452"/>
    </location>
</feature>
<evidence type="ECO:0000259" key="9">
    <source>
        <dbReference type="PROSITE" id="PS51202"/>
    </source>
</evidence>
<organism evidence="10">
    <name type="scientific">Geobacter metallireducens</name>
    <dbReference type="NCBI Taxonomy" id="28232"/>
    <lineage>
        <taxon>Bacteria</taxon>
        <taxon>Pseudomonadati</taxon>
        <taxon>Thermodesulfobacteriota</taxon>
        <taxon>Desulfuromonadia</taxon>
        <taxon>Geobacterales</taxon>
        <taxon>Geobacteraceae</taxon>
        <taxon>Geobacter</taxon>
    </lineage>
</organism>
<keyword evidence="4" id="KW-1003">Cell membrane</keyword>
<dbReference type="Pfam" id="PF06826">
    <property type="entry name" value="Asp-Al_Ex"/>
    <property type="match status" value="2"/>
</dbReference>
<feature type="transmembrane region" description="Helical" evidence="8">
    <location>
        <begin position="91"/>
        <end position="111"/>
    </location>
</feature>
<feature type="domain" description="RCK C-terminal" evidence="9">
    <location>
        <begin position="275"/>
        <end position="359"/>
    </location>
</feature>
<dbReference type="EMBL" id="DSOV01000062">
    <property type="protein sequence ID" value="HEN43461.1"/>
    <property type="molecule type" value="Genomic_DNA"/>
</dbReference>
<feature type="transmembrane region" description="Helical" evidence="8">
    <location>
        <begin position="492"/>
        <end position="511"/>
    </location>
</feature>
<dbReference type="InterPro" id="IPR050144">
    <property type="entry name" value="AAE_transporter"/>
</dbReference>
<dbReference type="PANTHER" id="PTHR30445">
    <property type="entry name" value="K(+)_H(+) ANTIPORTER SUBUNIT KHTT"/>
    <property type="match status" value="1"/>
</dbReference>
<feature type="transmembrane region" description="Helical" evidence="8">
    <location>
        <begin position="57"/>
        <end position="79"/>
    </location>
</feature>
<dbReference type="GO" id="GO:0006813">
    <property type="term" value="P:potassium ion transport"/>
    <property type="evidence" value="ECO:0007669"/>
    <property type="project" value="InterPro"/>
</dbReference>
<evidence type="ECO:0000256" key="4">
    <source>
        <dbReference type="ARBA" id="ARBA00022475"/>
    </source>
</evidence>
<dbReference type="InterPro" id="IPR006037">
    <property type="entry name" value="RCK_C"/>
</dbReference>
<dbReference type="AlphaFoldDB" id="A0A831UEM7"/>
<dbReference type="PANTHER" id="PTHR30445:SF3">
    <property type="entry name" value="TRANSPORT PROTEIN YIDE-RELATED"/>
    <property type="match status" value="1"/>
</dbReference>
<evidence type="ECO:0000256" key="1">
    <source>
        <dbReference type="ARBA" id="ARBA00004651"/>
    </source>
</evidence>
<evidence type="ECO:0000313" key="10">
    <source>
        <dbReference type="EMBL" id="HEN43461.1"/>
    </source>
</evidence>
<evidence type="ECO:0000256" key="7">
    <source>
        <dbReference type="ARBA" id="ARBA00023136"/>
    </source>
</evidence>
<feature type="transmembrane region" description="Helical" evidence="8">
    <location>
        <begin position="523"/>
        <end position="545"/>
    </location>
</feature>
<feature type="domain" description="RCK C-terminal" evidence="9">
    <location>
        <begin position="189"/>
        <end position="274"/>
    </location>
</feature>
<gene>
    <name evidence="10" type="ORF">ENQ87_14015</name>
</gene>
<comment type="similarity">
    <text evidence="2">Belongs to the AAE transporter (TC 2.A.81) family.</text>
</comment>
<feature type="transmembrane region" description="Helical" evidence="8">
    <location>
        <begin position="369"/>
        <end position="389"/>
    </location>
</feature>
<dbReference type="NCBIfam" id="TIGR01625">
    <property type="entry name" value="YidE_YbjL_dupl"/>
    <property type="match status" value="2"/>
</dbReference>
<feature type="transmembrane region" description="Helical" evidence="8">
    <location>
        <begin position="6"/>
        <end position="24"/>
    </location>
</feature>
<evidence type="ECO:0000256" key="2">
    <source>
        <dbReference type="ARBA" id="ARBA00009854"/>
    </source>
</evidence>
<dbReference type="PROSITE" id="PS51202">
    <property type="entry name" value="RCK_C"/>
    <property type="match status" value="2"/>
</dbReference>
<feature type="transmembrane region" description="Helical" evidence="8">
    <location>
        <begin position="31"/>
        <end position="51"/>
    </location>
</feature>
<evidence type="ECO:0000256" key="6">
    <source>
        <dbReference type="ARBA" id="ARBA00022989"/>
    </source>
</evidence>
<dbReference type="Pfam" id="PF02080">
    <property type="entry name" value="TrkA_C"/>
    <property type="match status" value="2"/>
</dbReference>
<keyword evidence="6 8" id="KW-1133">Transmembrane helix</keyword>
<keyword evidence="5 8" id="KW-0812">Transmembrane</keyword>
<comment type="caution">
    <text evidence="10">The sequence shown here is derived from an EMBL/GenBank/DDBJ whole genome shotgun (WGS) entry which is preliminary data.</text>
</comment>
<feature type="transmembrane region" description="Helical" evidence="8">
    <location>
        <begin position="156"/>
        <end position="177"/>
    </location>
</feature>
<protein>
    <submittedName>
        <fullName evidence="10">Transporter</fullName>
    </submittedName>
</protein>
<dbReference type="GO" id="GO:0005886">
    <property type="term" value="C:plasma membrane"/>
    <property type="evidence" value="ECO:0007669"/>
    <property type="project" value="UniProtKB-SubCell"/>
</dbReference>
<keyword evidence="3" id="KW-0813">Transport</keyword>
<name>A0A831UEM7_GEOME</name>
<dbReference type="Gene3D" id="3.30.70.1450">
    <property type="entry name" value="Regulator of K+ conductance, C-terminal domain"/>
    <property type="match status" value="2"/>
</dbReference>
<comment type="subcellular location">
    <subcellularLocation>
        <location evidence="1">Cell membrane</location>
        <topology evidence="1">Multi-pass membrane protein</topology>
    </subcellularLocation>
</comment>
<dbReference type="SUPFAM" id="SSF116726">
    <property type="entry name" value="TrkA C-terminal domain-like"/>
    <property type="match status" value="2"/>
</dbReference>
<dbReference type="InterPro" id="IPR006512">
    <property type="entry name" value="YidE_YbjL"/>
</dbReference>